<comment type="caution">
    <text evidence="2">The sequence shown here is derived from an EMBL/GenBank/DDBJ whole genome shotgun (WGS) entry which is preliminary data.</text>
</comment>
<feature type="compositionally biased region" description="Polar residues" evidence="1">
    <location>
        <begin position="67"/>
        <end position="77"/>
    </location>
</feature>
<dbReference type="EMBL" id="QGDH01000131">
    <property type="protein sequence ID" value="RAR05555.1"/>
    <property type="molecule type" value="Genomic_DNA"/>
</dbReference>
<reference evidence="3" key="1">
    <citation type="submission" date="2018-05" db="EMBL/GenBank/DDBJ databases">
        <title>Draft genome sequence of Stemphylium lycopersici strain CIDEFI 213.</title>
        <authorList>
            <person name="Medina R."/>
            <person name="Franco M.E.E."/>
            <person name="Lucentini C.G."/>
            <person name="Saparrat M.C.N."/>
            <person name="Balatti P.A."/>
        </authorList>
    </citation>
    <scope>NUCLEOTIDE SEQUENCE [LARGE SCALE GENOMIC DNA]</scope>
    <source>
        <strain evidence="3">CIDEFI 213</strain>
    </source>
</reference>
<feature type="compositionally biased region" description="Polar residues" evidence="1">
    <location>
        <begin position="23"/>
        <end position="39"/>
    </location>
</feature>
<dbReference type="Proteomes" id="UP000249619">
    <property type="component" value="Unassembled WGS sequence"/>
</dbReference>
<dbReference type="STRING" id="183478.A0A364MWE7"/>
<evidence type="ECO:0000313" key="3">
    <source>
        <dbReference type="Proteomes" id="UP000249619"/>
    </source>
</evidence>
<evidence type="ECO:0000313" key="2">
    <source>
        <dbReference type="EMBL" id="RAR05555.1"/>
    </source>
</evidence>
<protein>
    <submittedName>
        <fullName evidence="2">Uncharacterized protein</fullName>
    </submittedName>
</protein>
<name>A0A364MWE7_STELY</name>
<gene>
    <name evidence="2" type="ORF">DDE83_007334</name>
</gene>
<sequence length="215" mass="23682">MPPKRSEISEASSIPEFKKRMTRSSTRAVETATQKSTAPSPKEAQEELQRTTRAKKPSLEDAKPEANLSNTQSTPKSSKALPSMTTTKFIHALFEKPIDCHEYTSNTLETVWLPASPLTLIFTHGAGGTLSSPTVANLCNGFSTTHSISVFQGSMSLKARIKGFHGCIEKLDARARGKQAKDKNTEITVERTQYGSPCSRHRRHRTPRAATKRKA</sequence>
<keyword evidence="3" id="KW-1185">Reference proteome</keyword>
<dbReference type="AlphaFoldDB" id="A0A364MWE7"/>
<feature type="compositionally biased region" description="Basic residues" evidence="1">
    <location>
        <begin position="199"/>
        <end position="215"/>
    </location>
</feature>
<feature type="region of interest" description="Disordered" evidence="1">
    <location>
        <begin position="178"/>
        <end position="215"/>
    </location>
</feature>
<evidence type="ECO:0000256" key="1">
    <source>
        <dbReference type="SAM" id="MobiDB-lite"/>
    </source>
</evidence>
<feature type="compositionally biased region" description="Basic and acidic residues" evidence="1">
    <location>
        <begin position="178"/>
        <end position="189"/>
    </location>
</feature>
<feature type="region of interest" description="Disordered" evidence="1">
    <location>
        <begin position="1"/>
        <end position="82"/>
    </location>
</feature>
<accession>A0A364MWE7</accession>
<proteinExistence type="predicted"/>
<organism evidence="2 3">
    <name type="scientific">Stemphylium lycopersici</name>
    <name type="common">Tomato gray leaf spot disease fungus</name>
    <name type="synonym">Thyrospora lycopersici</name>
    <dbReference type="NCBI Taxonomy" id="183478"/>
    <lineage>
        <taxon>Eukaryota</taxon>
        <taxon>Fungi</taxon>
        <taxon>Dikarya</taxon>
        <taxon>Ascomycota</taxon>
        <taxon>Pezizomycotina</taxon>
        <taxon>Dothideomycetes</taxon>
        <taxon>Pleosporomycetidae</taxon>
        <taxon>Pleosporales</taxon>
        <taxon>Pleosporineae</taxon>
        <taxon>Pleosporaceae</taxon>
        <taxon>Stemphylium</taxon>
    </lineage>
</organism>